<accession>A0AAD4CLC5</accession>
<feature type="transmembrane region" description="Helical" evidence="5">
    <location>
        <begin position="100"/>
        <end position="117"/>
    </location>
</feature>
<keyword evidence="2 5" id="KW-0812">Transmembrane</keyword>
<keyword evidence="3 5" id="KW-1133">Transmembrane helix</keyword>
<organism evidence="7 8">
    <name type="scientific">Aspergillus nanangensis</name>
    <dbReference type="NCBI Taxonomy" id="2582783"/>
    <lineage>
        <taxon>Eukaryota</taxon>
        <taxon>Fungi</taxon>
        <taxon>Dikarya</taxon>
        <taxon>Ascomycota</taxon>
        <taxon>Pezizomycotina</taxon>
        <taxon>Eurotiomycetes</taxon>
        <taxon>Eurotiomycetidae</taxon>
        <taxon>Eurotiales</taxon>
        <taxon>Aspergillaceae</taxon>
        <taxon>Aspergillus</taxon>
        <taxon>Aspergillus subgen. Circumdati</taxon>
    </lineage>
</organism>
<sequence length="529" mass="57296">MSSACREYELVTTTEAQINPQHDAEKSASTSNRSAIFIAYLGAIVAGSEDSLMAATYATIASDFQELSMAPLLITAYNLGYCIALPIYGTLADLFGRKSSLLLGYTLFGLGCMICTMGTSMTHLITGRVLSGIGSAGMVVMISIMIVDLAPPSEVALLRSYTNVCDLIGRSLGAPFGSLVTSKFGWRWAFGGRIPIIVGCFILARAYMPASQSQEETRHSSSTDKLRKIDFLGSATFVATIIPLTLAFVAIGDLNEESSGRGTYGLLFLASAISCIAFVFVEKAWATRPLVPLDLLWQGIGQYWLIQVLIFIGRLTITTTVVQYLIQVKHMADEIASTFLIVSSVGLSIGSVTAGYTIKKTKRYKRASIIAITGAIFCSLLLFASWSEPGTVWGCFLLIPIGTATGFTLSGEFIGVSSRSPPQHLASVIGAYYLSQQLGMIIGSSLGPALVRKGFMHEMLVLFPDRIKRDEIMRGVLRDSRFAFSLPGEIQAVVRRCLAYGYQFVPLTLMTSLGLILPILVVKREERLE</sequence>
<dbReference type="Gene3D" id="1.20.1250.20">
    <property type="entry name" value="MFS general substrate transporter like domains"/>
    <property type="match status" value="1"/>
</dbReference>
<proteinExistence type="predicted"/>
<dbReference type="Pfam" id="PF07690">
    <property type="entry name" value="MFS_1"/>
    <property type="match status" value="1"/>
</dbReference>
<evidence type="ECO:0000256" key="3">
    <source>
        <dbReference type="ARBA" id="ARBA00022989"/>
    </source>
</evidence>
<feature type="domain" description="Major facilitator superfamily (MFS) profile" evidence="6">
    <location>
        <begin position="35"/>
        <end position="526"/>
    </location>
</feature>
<feature type="transmembrane region" description="Helical" evidence="5">
    <location>
        <begin position="431"/>
        <end position="451"/>
    </location>
</feature>
<dbReference type="GO" id="GO:0015174">
    <property type="term" value="F:basic amino acid transmembrane transporter activity"/>
    <property type="evidence" value="ECO:0007669"/>
    <property type="project" value="TreeGrafter"/>
</dbReference>
<comment type="caution">
    <text evidence="7">The sequence shown here is derived from an EMBL/GenBank/DDBJ whole genome shotgun (WGS) entry which is preliminary data.</text>
</comment>
<feature type="transmembrane region" description="Helical" evidence="5">
    <location>
        <begin position="367"/>
        <end position="385"/>
    </location>
</feature>
<gene>
    <name evidence="7" type="ORF">FE257_008786</name>
</gene>
<evidence type="ECO:0000256" key="4">
    <source>
        <dbReference type="ARBA" id="ARBA00023136"/>
    </source>
</evidence>
<feature type="transmembrane region" description="Helical" evidence="5">
    <location>
        <begin position="129"/>
        <end position="150"/>
    </location>
</feature>
<keyword evidence="4 5" id="KW-0472">Membrane</keyword>
<reference evidence="7" key="2">
    <citation type="submission" date="2020-02" db="EMBL/GenBank/DDBJ databases">
        <authorList>
            <person name="Gilchrist C.L.M."/>
            <person name="Chooi Y.-H."/>
        </authorList>
    </citation>
    <scope>NUCLEOTIDE SEQUENCE</scope>
    <source>
        <strain evidence="7">MST-FP2251</strain>
    </source>
</reference>
<dbReference type="InterPro" id="IPR036259">
    <property type="entry name" value="MFS_trans_sf"/>
</dbReference>
<dbReference type="PANTHER" id="PTHR23501:SF33">
    <property type="entry name" value="MAJOR FACILITATOR SUPERFAMILY (MFS) PROFILE DOMAIN-CONTAINING PROTEIN"/>
    <property type="match status" value="1"/>
</dbReference>
<dbReference type="SUPFAM" id="SSF103473">
    <property type="entry name" value="MFS general substrate transporter"/>
    <property type="match status" value="1"/>
</dbReference>
<evidence type="ECO:0000313" key="8">
    <source>
        <dbReference type="Proteomes" id="UP001194746"/>
    </source>
</evidence>
<dbReference type="PROSITE" id="PS50850">
    <property type="entry name" value="MFS"/>
    <property type="match status" value="1"/>
</dbReference>
<feature type="transmembrane region" description="Helical" evidence="5">
    <location>
        <begin position="70"/>
        <end position="88"/>
    </location>
</feature>
<feature type="transmembrane region" description="Helical" evidence="5">
    <location>
        <begin position="504"/>
        <end position="522"/>
    </location>
</feature>
<dbReference type="AlphaFoldDB" id="A0AAD4CLC5"/>
<keyword evidence="8" id="KW-1185">Reference proteome</keyword>
<dbReference type="PANTHER" id="PTHR23501">
    <property type="entry name" value="MAJOR FACILITATOR SUPERFAMILY"/>
    <property type="match status" value="1"/>
</dbReference>
<dbReference type="InterPro" id="IPR011701">
    <property type="entry name" value="MFS"/>
</dbReference>
<feature type="transmembrane region" description="Helical" evidence="5">
    <location>
        <begin position="229"/>
        <end position="251"/>
    </location>
</feature>
<dbReference type="Proteomes" id="UP001194746">
    <property type="component" value="Unassembled WGS sequence"/>
</dbReference>
<dbReference type="GO" id="GO:0000329">
    <property type="term" value="C:fungal-type vacuole membrane"/>
    <property type="evidence" value="ECO:0007669"/>
    <property type="project" value="TreeGrafter"/>
</dbReference>
<evidence type="ECO:0000313" key="7">
    <source>
        <dbReference type="EMBL" id="KAF9888353.1"/>
    </source>
</evidence>
<feature type="transmembrane region" description="Helical" evidence="5">
    <location>
        <begin position="303"/>
        <end position="326"/>
    </location>
</feature>
<name>A0AAD4CLC5_ASPNN</name>
<evidence type="ECO:0000256" key="2">
    <source>
        <dbReference type="ARBA" id="ARBA00022692"/>
    </source>
</evidence>
<feature type="transmembrane region" description="Helical" evidence="5">
    <location>
        <begin position="35"/>
        <end position="58"/>
    </location>
</feature>
<comment type="subcellular location">
    <subcellularLocation>
        <location evidence="1">Membrane</location>
        <topology evidence="1">Multi-pass membrane protein</topology>
    </subcellularLocation>
</comment>
<reference evidence="7" key="1">
    <citation type="journal article" date="2019" name="Beilstein J. Org. Chem.">
        <title>Nanangenines: drimane sesquiterpenoids as the dominant metabolite cohort of a novel Australian fungus, Aspergillus nanangensis.</title>
        <authorList>
            <person name="Lacey H.J."/>
            <person name="Gilchrist C.L.M."/>
            <person name="Crombie A."/>
            <person name="Kalaitzis J.A."/>
            <person name="Vuong D."/>
            <person name="Rutledge P.J."/>
            <person name="Turner P."/>
            <person name="Pitt J.I."/>
            <person name="Lacey E."/>
            <person name="Chooi Y.H."/>
            <person name="Piggott A.M."/>
        </authorList>
    </citation>
    <scope>NUCLEOTIDE SEQUENCE</scope>
    <source>
        <strain evidence="7">MST-FP2251</strain>
    </source>
</reference>
<evidence type="ECO:0000259" key="6">
    <source>
        <dbReference type="PROSITE" id="PS50850"/>
    </source>
</evidence>
<protein>
    <recommendedName>
        <fullName evidence="6">Major facilitator superfamily (MFS) profile domain-containing protein</fullName>
    </recommendedName>
</protein>
<dbReference type="EMBL" id="VCAU01000048">
    <property type="protein sequence ID" value="KAF9888353.1"/>
    <property type="molecule type" value="Genomic_DNA"/>
</dbReference>
<dbReference type="InterPro" id="IPR020846">
    <property type="entry name" value="MFS_dom"/>
</dbReference>
<evidence type="ECO:0000256" key="5">
    <source>
        <dbReference type="SAM" id="Phobius"/>
    </source>
</evidence>
<feature type="transmembrane region" description="Helical" evidence="5">
    <location>
        <begin position="188"/>
        <end position="208"/>
    </location>
</feature>
<feature type="transmembrane region" description="Helical" evidence="5">
    <location>
        <begin position="391"/>
        <end position="410"/>
    </location>
</feature>
<evidence type="ECO:0000256" key="1">
    <source>
        <dbReference type="ARBA" id="ARBA00004141"/>
    </source>
</evidence>
<feature type="transmembrane region" description="Helical" evidence="5">
    <location>
        <begin position="263"/>
        <end position="282"/>
    </location>
</feature>
<feature type="transmembrane region" description="Helical" evidence="5">
    <location>
        <begin position="338"/>
        <end position="358"/>
    </location>
</feature>